<reference evidence="1 2" key="1">
    <citation type="journal article" date="2014" name="Antonie Van Leeuwenhoek">
        <title>Hyphomonas beringensis sp. nov. and Hyphomonas chukchiensis sp. nov., isolated from surface seawater of the Bering Sea and Chukchi Sea.</title>
        <authorList>
            <person name="Li C."/>
            <person name="Lai Q."/>
            <person name="Li G."/>
            <person name="Dong C."/>
            <person name="Wang J."/>
            <person name="Liao Y."/>
            <person name="Shao Z."/>
        </authorList>
    </citation>
    <scope>NUCLEOTIDE SEQUENCE [LARGE SCALE GENOMIC DNA]</scope>
    <source>
        <strain evidence="1 2">MHS-2</strain>
    </source>
</reference>
<dbReference type="InterPro" id="IPR012545">
    <property type="entry name" value="DUF1697"/>
</dbReference>
<name>A0A059FK04_9PROT</name>
<dbReference type="RefSeq" id="WP_035617690.1">
    <property type="nucleotide sequence ID" value="NZ_ARYK01000006.1"/>
</dbReference>
<dbReference type="Gene3D" id="3.30.70.1280">
    <property type="entry name" value="SP0830-like domains"/>
    <property type="match status" value="1"/>
</dbReference>
<gene>
    <name evidence="1" type="ORF">HJO_13506</name>
</gene>
<dbReference type="PANTHER" id="PTHR36439:SF1">
    <property type="entry name" value="DUF1697 DOMAIN-CONTAINING PROTEIN"/>
    <property type="match status" value="1"/>
</dbReference>
<evidence type="ECO:0000313" key="2">
    <source>
        <dbReference type="Proteomes" id="UP000025171"/>
    </source>
</evidence>
<sequence length="172" mass="18128">MTAYVALLRAVNVGGTGKLPMTELKAMCEEIGFAQVKTYIASGNVVFVSRLSEARVRATLNERLETYAGKPVGVFVRTAAEVAAVRDANPFAGEPGNRVVAIFLDGTLGPDVLDGLKHLDTEVLKPGNREIYVHYPDGQGRSKLVIPAAGAGTARNMNTVAKLADMAAALTA</sequence>
<comment type="caution">
    <text evidence="1">The sequence shown here is derived from an EMBL/GenBank/DDBJ whole genome shotgun (WGS) entry which is preliminary data.</text>
</comment>
<evidence type="ECO:0008006" key="3">
    <source>
        <dbReference type="Google" id="ProtNLM"/>
    </source>
</evidence>
<dbReference type="PIRSF" id="PIRSF008502">
    <property type="entry name" value="UCP008502"/>
    <property type="match status" value="1"/>
</dbReference>
<dbReference type="EMBL" id="ARYK01000006">
    <property type="protein sequence ID" value="KCZ90871.1"/>
    <property type="molecule type" value="Genomic_DNA"/>
</dbReference>
<keyword evidence="2" id="KW-1185">Reference proteome</keyword>
<proteinExistence type="predicted"/>
<evidence type="ECO:0000313" key="1">
    <source>
        <dbReference type="EMBL" id="KCZ90871.1"/>
    </source>
</evidence>
<organism evidence="1 2">
    <name type="scientific">Hyphomonas johnsonii MHS-2</name>
    <dbReference type="NCBI Taxonomy" id="1280950"/>
    <lineage>
        <taxon>Bacteria</taxon>
        <taxon>Pseudomonadati</taxon>
        <taxon>Pseudomonadota</taxon>
        <taxon>Alphaproteobacteria</taxon>
        <taxon>Hyphomonadales</taxon>
        <taxon>Hyphomonadaceae</taxon>
        <taxon>Hyphomonas</taxon>
    </lineage>
</organism>
<dbReference type="Pfam" id="PF08002">
    <property type="entry name" value="DUF1697"/>
    <property type="match status" value="1"/>
</dbReference>
<accession>A0A059FK04</accession>
<dbReference type="SUPFAM" id="SSF160379">
    <property type="entry name" value="SP0830-like"/>
    <property type="match status" value="1"/>
</dbReference>
<dbReference type="PATRIC" id="fig|1280950.3.peg.2711"/>
<dbReference type="AlphaFoldDB" id="A0A059FK04"/>
<dbReference type="Proteomes" id="UP000025171">
    <property type="component" value="Unassembled WGS sequence"/>
</dbReference>
<dbReference type="OrthoDB" id="9806494at2"/>
<protein>
    <recommendedName>
        <fullName evidence="3">DUF1697 domain-containing protein</fullName>
    </recommendedName>
</protein>
<dbReference type="eggNOG" id="COG3797">
    <property type="taxonomic scope" value="Bacteria"/>
</dbReference>
<dbReference type="PANTHER" id="PTHR36439">
    <property type="entry name" value="BLL4334 PROTEIN"/>
    <property type="match status" value="1"/>
</dbReference>